<accession>A0AC61SA24</accession>
<organism evidence="1 2">
    <name type="scientific">Candidatus Methanomarinus sp</name>
    <dbReference type="NCBI Taxonomy" id="3386244"/>
    <lineage>
        <taxon>Archaea</taxon>
        <taxon>Methanobacteriati</taxon>
        <taxon>Methanobacteriota</taxon>
        <taxon>Stenosarchaea group</taxon>
        <taxon>Methanomicrobia</taxon>
        <taxon>Methanosarcinales</taxon>
        <taxon>ANME-2 cluster</taxon>
        <taxon>Candidatus Methanocomedenaceae</taxon>
        <taxon>Candidatus Methanomarinus</taxon>
    </lineage>
</organism>
<evidence type="ECO:0000313" key="2">
    <source>
        <dbReference type="Proteomes" id="UP000315423"/>
    </source>
</evidence>
<proteinExistence type="predicted"/>
<reference evidence="1" key="1">
    <citation type="submission" date="2018-09" db="EMBL/GenBank/DDBJ databases">
        <title>A genomic encyclopedia of anaerobic methanotrophic archaea.</title>
        <authorList>
            <person name="Skennerton C.T."/>
            <person name="Chadwick G.L."/>
            <person name="Laso-Perez R."/>
            <person name="Leu A.O."/>
            <person name="Speth D.R."/>
            <person name="Yu H."/>
            <person name="Morgan-Lang C."/>
            <person name="Hatzenpichler R."/>
            <person name="Goudeau D."/>
            <person name="Malmstrom R."/>
            <person name="Woyke T."/>
            <person name="Hallam S."/>
            <person name="Tyson G.W."/>
            <person name="Wegener G."/>
            <person name="Boetius A."/>
            <person name="Orphan V.J."/>
        </authorList>
    </citation>
    <scope>NUCLEOTIDE SEQUENCE</scope>
    <source>
        <strain evidence="1">CONS3730D10UFb2</strain>
    </source>
</reference>
<sequence>MALGCTCDLEMSRGMIDGFLTCTTCHQCVSECPSGADPLEITRVVRRELIDMGHVAPHQIEIMNRVSGSGNSLGDESPRTSWLDIPVDAGSFDHIYFVGCLASYRQQETTAAIYSILRQFSVGLLEDEKCCGSPLYRLGLDTSELIEHNSYQIKKAGAHTVITECAGCYAMFRGQYEFNVVHLSEFLSDRLEQLPLKRLNITVSYHDPCHLGRFNKLYDAPRTVINHICTLEEMKYSREKAGCCGGGGGVRLGYPELSSMVAKDLAANIPQGMDYVVTACPLCIRNLSDIGIKTIDLAELVRMSMV</sequence>
<protein>
    <submittedName>
        <fullName evidence="1">(Fe-S)-binding protein</fullName>
    </submittedName>
</protein>
<name>A0AC61SA24_9EURY</name>
<gene>
    <name evidence="1" type="ORF">C5S46_05385</name>
</gene>
<dbReference type="Proteomes" id="UP000315423">
    <property type="component" value="Unassembled WGS sequence"/>
</dbReference>
<feature type="non-terminal residue" evidence="1">
    <location>
        <position position="1"/>
    </location>
</feature>
<dbReference type="EMBL" id="QYBA01000180">
    <property type="protein sequence ID" value="TKY91519.1"/>
    <property type="molecule type" value="Genomic_DNA"/>
</dbReference>
<evidence type="ECO:0000313" key="1">
    <source>
        <dbReference type="EMBL" id="TKY91519.1"/>
    </source>
</evidence>
<comment type="caution">
    <text evidence="1">The sequence shown here is derived from an EMBL/GenBank/DDBJ whole genome shotgun (WGS) entry which is preliminary data.</text>
</comment>